<dbReference type="Proteomes" id="UP000828390">
    <property type="component" value="Unassembled WGS sequence"/>
</dbReference>
<reference evidence="1" key="1">
    <citation type="journal article" date="2019" name="bioRxiv">
        <title>The Genome of the Zebra Mussel, Dreissena polymorpha: A Resource for Invasive Species Research.</title>
        <authorList>
            <person name="McCartney M.A."/>
            <person name="Auch B."/>
            <person name="Kono T."/>
            <person name="Mallez S."/>
            <person name="Zhang Y."/>
            <person name="Obille A."/>
            <person name="Becker A."/>
            <person name="Abrahante J.E."/>
            <person name="Garbe J."/>
            <person name="Badalamenti J.P."/>
            <person name="Herman A."/>
            <person name="Mangelson H."/>
            <person name="Liachko I."/>
            <person name="Sullivan S."/>
            <person name="Sone E.D."/>
            <person name="Koren S."/>
            <person name="Silverstein K.A.T."/>
            <person name="Beckman K.B."/>
            <person name="Gohl D.M."/>
        </authorList>
    </citation>
    <scope>NUCLEOTIDE SEQUENCE</scope>
    <source>
        <strain evidence="1">Duluth1</strain>
        <tissue evidence="1">Whole animal</tissue>
    </source>
</reference>
<organism evidence="1 2">
    <name type="scientific">Dreissena polymorpha</name>
    <name type="common">Zebra mussel</name>
    <name type="synonym">Mytilus polymorpha</name>
    <dbReference type="NCBI Taxonomy" id="45954"/>
    <lineage>
        <taxon>Eukaryota</taxon>
        <taxon>Metazoa</taxon>
        <taxon>Spiralia</taxon>
        <taxon>Lophotrochozoa</taxon>
        <taxon>Mollusca</taxon>
        <taxon>Bivalvia</taxon>
        <taxon>Autobranchia</taxon>
        <taxon>Heteroconchia</taxon>
        <taxon>Euheterodonta</taxon>
        <taxon>Imparidentia</taxon>
        <taxon>Neoheterodontei</taxon>
        <taxon>Myida</taxon>
        <taxon>Dreissenoidea</taxon>
        <taxon>Dreissenidae</taxon>
        <taxon>Dreissena</taxon>
    </lineage>
</organism>
<name>A0A9D4KEG5_DREPO</name>
<proteinExistence type="predicted"/>
<accession>A0A9D4KEG5</accession>
<evidence type="ECO:0000313" key="1">
    <source>
        <dbReference type="EMBL" id="KAH3838370.1"/>
    </source>
</evidence>
<dbReference type="AlphaFoldDB" id="A0A9D4KEG5"/>
<dbReference type="EMBL" id="JAIWYP010000004">
    <property type="protein sequence ID" value="KAH3838370.1"/>
    <property type="molecule type" value="Genomic_DNA"/>
</dbReference>
<comment type="caution">
    <text evidence="1">The sequence shown here is derived from an EMBL/GenBank/DDBJ whole genome shotgun (WGS) entry which is preliminary data.</text>
</comment>
<keyword evidence="2" id="KW-1185">Reference proteome</keyword>
<evidence type="ECO:0000313" key="2">
    <source>
        <dbReference type="Proteomes" id="UP000828390"/>
    </source>
</evidence>
<protein>
    <submittedName>
        <fullName evidence="1">Uncharacterized protein</fullName>
    </submittedName>
</protein>
<feature type="non-terminal residue" evidence="1">
    <location>
        <position position="1"/>
    </location>
</feature>
<gene>
    <name evidence="1" type="ORF">DPMN_111779</name>
</gene>
<sequence length="80" mass="9181">MSEKEELEKWKRRYSGRTRLEREFEGAGEHVIIMWALVPKAFYQNVCTAAKIVQLSSKERIGFPKSNTLVEVQEAHSNGG</sequence>
<reference evidence="1" key="2">
    <citation type="submission" date="2020-11" db="EMBL/GenBank/DDBJ databases">
        <authorList>
            <person name="McCartney M.A."/>
            <person name="Auch B."/>
            <person name="Kono T."/>
            <person name="Mallez S."/>
            <person name="Becker A."/>
            <person name="Gohl D.M."/>
            <person name="Silverstein K.A.T."/>
            <person name="Koren S."/>
            <person name="Bechman K.B."/>
            <person name="Herman A."/>
            <person name="Abrahante J.E."/>
            <person name="Garbe J."/>
        </authorList>
    </citation>
    <scope>NUCLEOTIDE SEQUENCE</scope>
    <source>
        <strain evidence="1">Duluth1</strain>
        <tissue evidence="1">Whole animal</tissue>
    </source>
</reference>